<organism evidence="2 3">
    <name type="scientific">Piscirickettsia litoralis</name>
    <dbReference type="NCBI Taxonomy" id="1891921"/>
    <lineage>
        <taxon>Bacteria</taxon>
        <taxon>Pseudomonadati</taxon>
        <taxon>Pseudomonadota</taxon>
        <taxon>Gammaproteobacteria</taxon>
        <taxon>Thiotrichales</taxon>
        <taxon>Piscirickettsiaceae</taxon>
        <taxon>Piscirickettsia</taxon>
    </lineage>
</organism>
<evidence type="ECO:0008006" key="4">
    <source>
        <dbReference type="Google" id="ProtNLM"/>
    </source>
</evidence>
<dbReference type="Gene3D" id="2.30.30.40">
    <property type="entry name" value="SH3 Domains"/>
    <property type="match status" value="1"/>
</dbReference>
<feature type="chain" id="PRO_5046876428" description="SH3b domain-containing protein" evidence="1">
    <location>
        <begin position="25"/>
        <end position="202"/>
    </location>
</feature>
<accession>A0ABX3A568</accession>
<evidence type="ECO:0000256" key="1">
    <source>
        <dbReference type="SAM" id="SignalP"/>
    </source>
</evidence>
<proteinExistence type="predicted"/>
<keyword evidence="3" id="KW-1185">Reference proteome</keyword>
<evidence type="ECO:0000313" key="2">
    <source>
        <dbReference type="EMBL" id="ODN44008.1"/>
    </source>
</evidence>
<name>A0ABX3A568_9GAMM</name>
<keyword evidence="1" id="KW-0732">Signal</keyword>
<reference evidence="2 3" key="1">
    <citation type="submission" date="2016-08" db="EMBL/GenBank/DDBJ databases">
        <title>Draft genome sequence of Candidatus Piscirickettsia litoralis, from seawater.</title>
        <authorList>
            <person name="Wan X."/>
            <person name="Lee A.J."/>
            <person name="Hou S."/>
            <person name="Donachie S.P."/>
        </authorList>
    </citation>
    <scope>NUCLEOTIDE SEQUENCE [LARGE SCALE GENOMIC DNA]</scope>
    <source>
        <strain evidence="2 3">Y2</strain>
    </source>
</reference>
<feature type="signal peptide" evidence="1">
    <location>
        <begin position="1"/>
        <end position="24"/>
    </location>
</feature>
<evidence type="ECO:0000313" key="3">
    <source>
        <dbReference type="Proteomes" id="UP000094329"/>
    </source>
</evidence>
<sequence>MMRSLKATLLSIGVLTAASATAWAASDNYQLHVRPDPSSKVIESVNKNQPLISIYQQQNGWTKVGDPRNGVTGWIQPIQPQQPDHNKSQTTKTIKTANGTKTITKGVVRTPQGPMEYQIVQFTSNGKNSNNDRDQKLLKSLQGEQVQMNKAFAESWQDFNKMQAQMTKIMREQHKAMEKMFQQFNDQTAPSKNINGASERTV</sequence>
<gene>
    <name evidence="2" type="ORF">BGC07_05245</name>
</gene>
<comment type="caution">
    <text evidence="2">The sequence shown here is derived from an EMBL/GenBank/DDBJ whole genome shotgun (WGS) entry which is preliminary data.</text>
</comment>
<protein>
    <recommendedName>
        <fullName evidence="4">SH3b domain-containing protein</fullName>
    </recommendedName>
</protein>
<dbReference type="EMBL" id="MDTU01000001">
    <property type="protein sequence ID" value="ODN44008.1"/>
    <property type="molecule type" value="Genomic_DNA"/>
</dbReference>
<dbReference type="Proteomes" id="UP000094329">
    <property type="component" value="Unassembled WGS sequence"/>
</dbReference>